<dbReference type="SUPFAM" id="SSF46785">
    <property type="entry name" value="Winged helix' DNA-binding domain"/>
    <property type="match status" value="1"/>
</dbReference>
<dbReference type="SMART" id="SM00345">
    <property type="entry name" value="HTH_GNTR"/>
    <property type="match status" value="1"/>
</dbReference>
<dbReference type="PROSITE" id="PS50949">
    <property type="entry name" value="HTH_GNTR"/>
    <property type="match status" value="1"/>
</dbReference>
<organism evidence="6 7">
    <name type="scientific">Desulfofustis glycolicus DSM 9705</name>
    <dbReference type="NCBI Taxonomy" id="1121409"/>
    <lineage>
        <taxon>Bacteria</taxon>
        <taxon>Pseudomonadati</taxon>
        <taxon>Thermodesulfobacteriota</taxon>
        <taxon>Desulfobulbia</taxon>
        <taxon>Desulfobulbales</taxon>
        <taxon>Desulfocapsaceae</taxon>
        <taxon>Desulfofustis</taxon>
    </lineage>
</organism>
<dbReference type="STRING" id="1121409.SAMN02745124_02603"/>
<evidence type="ECO:0000259" key="5">
    <source>
        <dbReference type="PROSITE" id="PS50949"/>
    </source>
</evidence>
<dbReference type="GO" id="GO:0003700">
    <property type="term" value="F:DNA-binding transcription factor activity"/>
    <property type="evidence" value="ECO:0007669"/>
    <property type="project" value="InterPro"/>
</dbReference>
<proteinExistence type="predicted"/>
<dbReference type="EMBL" id="FQXS01000015">
    <property type="protein sequence ID" value="SHH92190.1"/>
    <property type="molecule type" value="Genomic_DNA"/>
</dbReference>
<feature type="region of interest" description="Disordered" evidence="4">
    <location>
        <begin position="245"/>
        <end position="273"/>
    </location>
</feature>
<keyword evidence="2 6" id="KW-0238">DNA-binding</keyword>
<dbReference type="PANTHER" id="PTHR43537:SF24">
    <property type="entry name" value="GLUCONATE OPERON TRANSCRIPTIONAL REPRESSOR"/>
    <property type="match status" value="1"/>
</dbReference>
<sequence>MALNRHAGWEERFLMALTQAGDNEGGRKPVGLGAQVAEMLTTAILEGQFKGGDQLVEQDLQHHFGVSRSPLREAFRELEKNGLVDILPRRGTFVKRISRTDIQQHFPVRAVLEGLAARLAALAMKQDTLAALADTLDMMKTAVAGGDTRAYYRHHLIFHEHFIKASGNELLIATLRTLRMQNLWHRFSYQYYQESLENSCQVHQQIYDMFADPHADVDEIGRLVEDHINIALDRFLDYLSKCERPGGRGLTPVERDKAAGKKRRENSKQRDHQ</sequence>
<dbReference type="PANTHER" id="PTHR43537">
    <property type="entry name" value="TRANSCRIPTIONAL REGULATOR, GNTR FAMILY"/>
    <property type="match status" value="1"/>
</dbReference>
<evidence type="ECO:0000313" key="7">
    <source>
        <dbReference type="Proteomes" id="UP000184139"/>
    </source>
</evidence>
<keyword evidence="1" id="KW-0805">Transcription regulation</keyword>
<dbReference type="Gene3D" id="1.10.10.10">
    <property type="entry name" value="Winged helix-like DNA-binding domain superfamily/Winged helix DNA-binding domain"/>
    <property type="match status" value="1"/>
</dbReference>
<gene>
    <name evidence="6" type="ORF">SAMN02745124_02603</name>
</gene>
<dbReference type="Proteomes" id="UP000184139">
    <property type="component" value="Unassembled WGS sequence"/>
</dbReference>
<dbReference type="InterPro" id="IPR008920">
    <property type="entry name" value="TF_FadR/GntR_C"/>
</dbReference>
<dbReference type="GO" id="GO:0003677">
    <property type="term" value="F:DNA binding"/>
    <property type="evidence" value="ECO:0007669"/>
    <property type="project" value="UniProtKB-KW"/>
</dbReference>
<evidence type="ECO:0000256" key="4">
    <source>
        <dbReference type="SAM" id="MobiDB-lite"/>
    </source>
</evidence>
<dbReference type="InterPro" id="IPR036390">
    <property type="entry name" value="WH_DNA-bd_sf"/>
</dbReference>
<dbReference type="AlphaFoldDB" id="A0A1M5WXG4"/>
<feature type="domain" description="HTH gntR-type" evidence="5">
    <location>
        <begin position="30"/>
        <end position="97"/>
    </location>
</feature>
<dbReference type="Pfam" id="PF07729">
    <property type="entry name" value="FCD"/>
    <property type="match status" value="1"/>
</dbReference>
<dbReference type="SUPFAM" id="SSF48008">
    <property type="entry name" value="GntR ligand-binding domain-like"/>
    <property type="match status" value="1"/>
</dbReference>
<dbReference type="InterPro" id="IPR000524">
    <property type="entry name" value="Tscrpt_reg_HTH_GntR"/>
</dbReference>
<dbReference type="Gene3D" id="1.20.120.530">
    <property type="entry name" value="GntR ligand-binding domain-like"/>
    <property type="match status" value="1"/>
</dbReference>
<evidence type="ECO:0000313" key="6">
    <source>
        <dbReference type="EMBL" id="SHH92190.1"/>
    </source>
</evidence>
<accession>A0A1M5WXG4</accession>
<evidence type="ECO:0000256" key="1">
    <source>
        <dbReference type="ARBA" id="ARBA00023015"/>
    </source>
</evidence>
<keyword evidence="7" id="KW-1185">Reference proteome</keyword>
<reference evidence="6 7" key="1">
    <citation type="submission" date="2016-11" db="EMBL/GenBank/DDBJ databases">
        <authorList>
            <person name="Jaros S."/>
            <person name="Januszkiewicz K."/>
            <person name="Wedrychowicz H."/>
        </authorList>
    </citation>
    <scope>NUCLEOTIDE SEQUENCE [LARGE SCALE GENOMIC DNA]</scope>
    <source>
        <strain evidence="6 7">DSM 9705</strain>
    </source>
</reference>
<keyword evidence="3" id="KW-0804">Transcription</keyword>
<name>A0A1M5WXG4_9BACT</name>
<dbReference type="InterPro" id="IPR036388">
    <property type="entry name" value="WH-like_DNA-bd_sf"/>
</dbReference>
<dbReference type="InterPro" id="IPR011711">
    <property type="entry name" value="GntR_C"/>
</dbReference>
<evidence type="ECO:0000256" key="3">
    <source>
        <dbReference type="ARBA" id="ARBA00023163"/>
    </source>
</evidence>
<evidence type="ECO:0000256" key="2">
    <source>
        <dbReference type="ARBA" id="ARBA00023125"/>
    </source>
</evidence>
<protein>
    <submittedName>
        <fullName evidence="6">DNA-binding transcriptional regulator, GntR family</fullName>
    </submittedName>
</protein>
<dbReference type="CDD" id="cd07377">
    <property type="entry name" value="WHTH_GntR"/>
    <property type="match status" value="1"/>
</dbReference>
<dbReference type="Pfam" id="PF00392">
    <property type="entry name" value="GntR"/>
    <property type="match status" value="1"/>
</dbReference>
<dbReference type="SMART" id="SM00895">
    <property type="entry name" value="FCD"/>
    <property type="match status" value="1"/>
</dbReference>